<dbReference type="RefSeq" id="WP_154267457.1">
    <property type="nucleotide sequence ID" value="NZ_WKQP01000029.1"/>
</dbReference>
<proteinExistence type="predicted"/>
<protein>
    <submittedName>
        <fullName evidence="2">DUF4062 domain-containing protein</fullName>
    </submittedName>
</protein>
<dbReference type="AlphaFoldDB" id="A0A6L5TC51"/>
<evidence type="ECO:0000313" key="2">
    <source>
        <dbReference type="EMBL" id="MSC61283.1"/>
    </source>
</evidence>
<dbReference type="EMBL" id="WKQP01000029">
    <property type="protein sequence ID" value="MSC61283.1"/>
    <property type="molecule type" value="Genomic_DNA"/>
</dbReference>
<evidence type="ECO:0000313" key="3">
    <source>
        <dbReference type="Proteomes" id="UP000479563"/>
    </source>
</evidence>
<reference evidence="2 3" key="1">
    <citation type="journal article" date="2019" name="Nat. Med.">
        <title>A library of human gut bacterial isolates paired with longitudinal multiomics data enables mechanistic microbiome research.</title>
        <authorList>
            <person name="Poyet M."/>
            <person name="Groussin M."/>
            <person name="Gibbons S.M."/>
            <person name="Avila-Pacheco J."/>
            <person name="Jiang X."/>
            <person name="Kearney S.M."/>
            <person name="Perrotta A.R."/>
            <person name="Berdy B."/>
            <person name="Zhao S."/>
            <person name="Lieberman T.D."/>
            <person name="Swanson P.K."/>
            <person name="Smith M."/>
            <person name="Roesemann S."/>
            <person name="Alexander J.E."/>
            <person name="Rich S.A."/>
            <person name="Livny J."/>
            <person name="Vlamakis H."/>
            <person name="Clish C."/>
            <person name="Bullock K."/>
            <person name="Deik A."/>
            <person name="Scott J."/>
            <person name="Pierce K.A."/>
            <person name="Xavier R.J."/>
            <person name="Alm E.J."/>
        </authorList>
    </citation>
    <scope>NUCLEOTIDE SEQUENCE [LARGE SCALE GENOMIC DNA]</scope>
    <source>
        <strain evidence="2 3">BIOML-A11</strain>
    </source>
</reference>
<dbReference type="Proteomes" id="UP000479563">
    <property type="component" value="Unassembled WGS sequence"/>
</dbReference>
<name>A0A6L5TC51_9FIRM</name>
<comment type="caution">
    <text evidence="2">The sequence shown here is derived from an EMBL/GenBank/DDBJ whole genome shotgun (WGS) entry which is preliminary data.</text>
</comment>
<feature type="domain" description="DUF4062" evidence="1">
    <location>
        <begin position="5"/>
        <end position="88"/>
    </location>
</feature>
<accession>A0A6L5TC51</accession>
<organism evidence="2 3">
    <name type="scientific">Agathobacter rectalis</name>
    <dbReference type="NCBI Taxonomy" id="39491"/>
    <lineage>
        <taxon>Bacteria</taxon>
        <taxon>Bacillati</taxon>
        <taxon>Bacillota</taxon>
        <taxon>Clostridia</taxon>
        <taxon>Lachnospirales</taxon>
        <taxon>Lachnospiraceae</taxon>
        <taxon>Agathobacter</taxon>
    </lineage>
</organism>
<gene>
    <name evidence="2" type="ORF">GKE07_13990</name>
</gene>
<evidence type="ECO:0000259" key="1">
    <source>
        <dbReference type="Pfam" id="PF13271"/>
    </source>
</evidence>
<sequence length="429" mass="49776">MKKMQIFVSSTYEDLRDERQKMVEAILDAGHIPAGMELFGGAGTVIETIKKWIDESDIYFLLLGGTYGSIYEEDKDKISFTEWEYRYARSINKPVCVIALSDSMLHFNASVRSKGTVIFEEKNKDKYENFKKYVCSKGICKMISNISEISGAVQSHITNVLNNDKYNLVGWVRADSIITDWNELSDISLKETIRNIFDTFISRTYEDTDVKDFSNSLSSNFLSVLNAKGIMNLFHRTTKIRKGMNGLLRIEISDQIEYRYLDHEHRGIGKRFYATPRQAETYRLHKLLINNKDYTSDFKFKRFANSNRGKMSYCVQSEYSIMVDEQYPINVYFWSSYECAPEEFFQSYGLPYPCKAFMVDIFLLDNLEEEFDIIASTNSVFSKNHADSFEANEVKNFGECSIRLQEWSLAGAGYTVSIQKKEKDMKRFD</sequence>
<dbReference type="InterPro" id="IPR025139">
    <property type="entry name" value="DUF4062"/>
</dbReference>
<dbReference type="Pfam" id="PF13271">
    <property type="entry name" value="DUF4062"/>
    <property type="match status" value="1"/>
</dbReference>